<protein>
    <submittedName>
        <fullName evidence="1">Uncharacterized protein</fullName>
    </submittedName>
</protein>
<keyword evidence="2" id="KW-1185">Reference proteome</keyword>
<evidence type="ECO:0000313" key="1">
    <source>
        <dbReference type="EMBL" id="KAK0432537.1"/>
    </source>
</evidence>
<name>A0AA39IZP8_9AGAR</name>
<sequence>CGSALWQLGIKEVSYEFAIDKFEGCESVWRRASTLSYVSPSAWLTGQGYRWISAEAIMILRWFYITENTNTPVPKSKAIRAPQDRNISRIAPQTRVNIFRFHPHCCPGSHQTAKPDI</sequence>
<proteinExistence type="predicted"/>
<dbReference type="Gene3D" id="3.40.140.10">
    <property type="entry name" value="Cytidine Deaminase, domain 2"/>
    <property type="match status" value="1"/>
</dbReference>
<organism evidence="1 2">
    <name type="scientific">Armillaria borealis</name>
    <dbReference type="NCBI Taxonomy" id="47425"/>
    <lineage>
        <taxon>Eukaryota</taxon>
        <taxon>Fungi</taxon>
        <taxon>Dikarya</taxon>
        <taxon>Basidiomycota</taxon>
        <taxon>Agaricomycotina</taxon>
        <taxon>Agaricomycetes</taxon>
        <taxon>Agaricomycetidae</taxon>
        <taxon>Agaricales</taxon>
        <taxon>Marasmiineae</taxon>
        <taxon>Physalacriaceae</taxon>
        <taxon>Armillaria</taxon>
    </lineage>
</organism>
<dbReference type="AlphaFoldDB" id="A0AA39IZP8"/>
<feature type="non-terminal residue" evidence="1">
    <location>
        <position position="117"/>
    </location>
</feature>
<comment type="caution">
    <text evidence="1">The sequence shown here is derived from an EMBL/GenBank/DDBJ whole genome shotgun (WGS) entry which is preliminary data.</text>
</comment>
<accession>A0AA39IZP8</accession>
<gene>
    <name evidence="1" type="ORF">EV421DRAFT_1719478</name>
</gene>
<reference evidence="1" key="1">
    <citation type="submission" date="2023-06" db="EMBL/GenBank/DDBJ databases">
        <authorList>
            <consortium name="Lawrence Berkeley National Laboratory"/>
            <person name="Ahrendt S."/>
            <person name="Sahu N."/>
            <person name="Indic B."/>
            <person name="Wong-Bajracharya J."/>
            <person name="Merenyi Z."/>
            <person name="Ke H.-M."/>
            <person name="Monk M."/>
            <person name="Kocsube S."/>
            <person name="Drula E."/>
            <person name="Lipzen A."/>
            <person name="Balint B."/>
            <person name="Henrissat B."/>
            <person name="Andreopoulos B."/>
            <person name="Martin F.M."/>
            <person name="Harder C.B."/>
            <person name="Rigling D."/>
            <person name="Ford K.L."/>
            <person name="Foster G.D."/>
            <person name="Pangilinan J."/>
            <person name="Papanicolaou A."/>
            <person name="Barry K."/>
            <person name="LaButti K."/>
            <person name="Viragh M."/>
            <person name="Koriabine M."/>
            <person name="Yan M."/>
            <person name="Riley R."/>
            <person name="Champramary S."/>
            <person name="Plett K.L."/>
            <person name="Tsai I.J."/>
            <person name="Slot J."/>
            <person name="Sipos G."/>
            <person name="Plett J."/>
            <person name="Nagy L.G."/>
            <person name="Grigoriev I.V."/>
        </authorList>
    </citation>
    <scope>NUCLEOTIDE SEQUENCE</scope>
    <source>
        <strain evidence="1">FPL87.14</strain>
    </source>
</reference>
<dbReference type="Proteomes" id="UP001175226">
    <property type="component" value="Unassembled WGS sequence"/>
</dbReference>
<evidence type="ECO:0000313" key="2">
    <source>
        <dbReference type="Proteomes" id="UP001175226"/>
    </source>
</evidence>
<dbReference type="EMBL" id="JAUEPT010000093">
    <property type="protein sequence ID" value="KAK0432537.1"/>
    <property type="molecule type" value="Genomic_DNA"/>
</dbReference>